<dbReference type="SUPFAM" id="SSF52922">
    <property type="entry name" value="TK C-terminal domain-like"/>
    <property type="match status" value="1"/>
</dbReference>
<keyword evidence="14" id="KW-0472">Membrane</keyword>
<keyword evidence="12" id="KW-0414">Isoprene biosynthesis</keyword>
<evidence type="ECO:0000256" key="12">
    <source>
        <dbReference type="ARBA" id="ARBA00023229"/>
    </source>
</evidence>
<evidence type="ECO:0000256" key="9">
    <source>
        <dbReference type="ARBA" id="ARBA00022842"/>
    </source>
</evidence>
<dbReference type="InterPro" id="IPR005477">
    <property type="entry name" value="Dxylulose-5-P_synthase"/>
</dbReference>
<keyword evidence="8" id="KW-0479">Metal-binding</keyword>
<reference evidence="16 17" key="1">
    <citation type="submission" date="2013-02" db="EMBL/GenBank/DDBJ databases">
        <title>The Genome Annotation of Plasmodium falciparum MaliPS096_E11.</title>
        <authorList>
            <consortium name="The Broad Institute Genome Sequencing Platform"/>
            <consortium name="The Broad Institute Genome Sequencing Center for Infectious Disease"/>
            <person name="Neafsey D."/>
            <person name="Hoffman S."/>
            <person name="Volkman S."/>
            <person name="Rosenthal P."/>
            <person name="Walker B."/>
            <person name="Young S.K."/>
            <person name="Zeng Q."/>
            <person name="Gargeya S."/>
            <person name="Fitzgerald M."/>
            <person name="Haas B."/>
            <person name="Abouelleil A."/>
            <person name="Allen A.W."/>
            <person name="Alvarado L."/>
            <person name="Arachchi H.M."/>
            <person name="Berlin A.M."/>
            <person name="Chapman S.B."/>
            <person name="Gainer-Dewar J."/>
            <person name="Goldberg J."/>
            <person name="Griggs A."/>
            <person name="Gujja S."/>
            <person name="Hansen M."/>
            <person name="Howarth C."/>
            <person name="Imamovic A."/>
            <person name="Ireland A."/>
            <person name="Larimer J."/>
            <person name="McCowan C."/>
            <person name="Murphy C."/>
            <person name="Pearson M."/>
            <person name="Poon T.W."/>
            <person name="Priest M."/>
            <person name="Roberts A."/>
            <person name="Saif S."/>
            <person name="Shea T."/>
            <person name="Sisk P."/>
            <person name="Sykes S."/>
            <person name="Wortman J."/>
            <person name="Nusbaum C."/>
            <person name="Birren B."/>
        </authorList>
    </citation>
    <scope>NUCLEOTIDE SEQUENCE [LARGE SCALE GENOMIC DNA]</scope>
    <source>
        <strain evidence="16 17">MaliPS096_E11</strain>
    </source>
</reference>
<evidence type="ECO:0000256" key="14">
    <source>
        <dbReference type="SAM" id="Phobius"/>
    </source>
</evidence>
<dbReference type="Gene3D" id="3.40.50.970">
    <property type="match status" value="2"/>
</dbReference>
<dbReference type="EMBL" id="KI925609">
    <property type="protein sequence ID" value="ETW47474.1"/>
    <property type="molecule type" value="Genomic_DNA"/>
</dbReference>
<dbReference type="GO" id="GO:0016114">
    <property type="term" value="P:terpenoid biosynthetic process"/>
    <property type="evidence" value="ECO:0007669"/>
    <property type="project" value="InterPro"/>
</dbReference>
<dbReference type="Gene3D" id="3.40.50.920">
    <property type="match status" value="1"/>
</dbReference>
<accession>A0A024WJR1</accession>
<comment type="cofactor">
    <cofactor evidence="1">
        <name>Mg(2+)</name>
        <dbReference type="ChEBI" id="CHEBI:18420"/>
    </cofactor>
</comment>
<evidence type="ECO:0000313" key="17">
    <source>
        <dbReference type="Proteomes" id="UP000030699"/>
    </source>
</evidence>
<name>A0A024WJR1_PLAFA</name>
<dbReference type="Pfam" id="PF02780">
    <property type="entry name" value="Transketolase_C"/>
    <property type="match status" value="1"/>
</dbReference>
<dbReference type="InterPro" id="IPR009014">
    <property type="entry name" value="Transketo_C/PFOR_II"/>
</dbReference>
<evidence type="ECO:0000313" key="16">
    <source>
        <dbReference type="EMBL" id="ETW47474.1"/>
    </source>
</evidence>
<evidence type="ECO:0000256" key="8">
    <source>
        <dbReference type="ARBA" id="ARBA00022723"/>
    </source>
</evidence>
<protein>
    <recommendedName>
        <fullName evidence="6">1-deoxy-D-xylulose-5-phosphate synthase</fullName>
        <ecNumber evidence="6">2.2.1.7</ecNumber>
    </recommendedName>
</protein>
<dbReference type="PROSITE" id="PS00802">
    <property type="entry name" value="TRANSKETOLASE_2"/>
    <property type="match status" value="1"/>
</dbReference>
<dbReference type="EC" id="2.2.1.7" evidence="6"/>
<feature type="compositionally biased region" description="Low complexity" evidence="13">
    <location>
        <begin position="284"/>
        <end position="295"/>
    </location>
</feature>
<dbReference type="SMART" id="SM00861">
    <property type="entry name" value="Transket_pyr"/>
    <property type="match status" value="1"/>
</dbReference>
<dbReference type="InterPro" id="IPR033248">
    <property type="entry name" value="Transketolase_C"/>
</dbReference>
<comment type="similarity">
    <text evidence="4">Belongs to the transketolase family. DXPS subfamily.</text>
</comment>
<feature type="compositionally biased region" description="Basic and acidic residues" evidence="13">
    <location>
        <begin position="262"/>
        <end position="283"/>
    </location>
</feature>
<sequence length="1215" mass="141429">MIFNYVFFKNFVPVVLYILLIIYINLNGMNNKNQIKTEKIYIKKLNRLSRKNSLCSSKNKIACLFDIGNDDNRNTTYGYNVNVKNDDINSLLKNNYSNKLYMDKRKNINNVISTNKISGSISNICSRNQKENEQKRNKQRCLTQCHTYNMSHEQDKLANDNNRNNKKNFNLLFINYFNLKRMKNSLLNKDNFFYCKEKKLSFLHKAYKKKNCTFQNYSLKRKSNRDSHKLFSGEFDDYTNNNALYELEKKEYITLNNNNKNNDNKNNDNKNNDNKNNDNKNNDNNDYNNNNSCNNLGERSNHYDNYGGDNNNPCNNNNDKYDIGKYFKQINTFINIDEYKTIYGDEIYKEIYELYVERNIPEYYERKYFSEDIKKSVLFDIDKYNDVEFEKAIKEEFINNGVYINNIDNTYYKKENILIMKKILHYFPLLKLINNPSDLKKLKKQYLPLLAHELKIFLFFIVNITGGHFSSVLSSLEIQLLLLYIFNQPYDNVIYDIGHQAYVHKILTGRKLLFLSLRNKKGISGFLNIFESIYDKFGAGHSSTSLSAIQGYYEAEWQVKDKEKYGNGDIEISDNANVTNNERIFQKGIHNDNNINNNINNNNYINPSDVVGRENTNVPNVRNDNHNVDKVHIAIIGDGGLTGGMALEALNYISFLNSKILIIYNDNGQVSLPTNAVSISGNRPIGSISDHLHYFVSNIEANAGDNKLSKNAKENNIFENLNYDYIGVVNGNNTEELFKVLNNIKENKLKRATVLHVRTKKSNDFINSKSPISILHSIKKNEIFPFDTTILNGNIHKENKIEEEKNVSSSTKYDVNNKNNKNNDNSEIIKYEDMFSKETFTDIYTNEMLKYLKKDRNIIFLSPAMLGGSGLVKISERYPNNVYDVGIAEQHSVTFAAAMAMNKKLKIQLCIYSTFLQRAYDQIIHDLNLQNIPLKVIIGRSGLVGEDGATHQGIYDLSYLGTLNNAYIISPSNQVDLKRALRFAYLDKDHSVYIRIPRMNILSDKYMKGYLNIHMKNESKNIDVNVDINDDVDKYSEEYMDDDNFIKSFIGKSRIIKMDNENNNTNEHYSSRGDTQTKKKKVCIFNMGSMLFNVINAIKEIEKEQYISHNYSFSIVDMIFLNPLDKNMIDHVIKQNKHQYLITYEDNTIGGFSTHFNNYLIENNYITKHNLYVHNIYLSNEPIEHASFKDQQEVVKMDKCSLVNRIKNYLKNNPT</sequence>
<comment type="cofactor">
    <cofactor evidence="2">
        <name>thiamine diphosphate</name>
        <dbReference type="ChEBI" id="CHEBI:58937"/>
    </cofactor>
</comment>
<keyword evidence="14" id="KW-0812">Transmembrane</keyword>
<evidence type="ECO:0000256" key="6">
    <source>
        <dbReference type="ARBA" id="ARBA00013150"/>
    </source>
</evidence>
<dbReference type="AlphaFoldDB" id="A0A024WJR1"/>
<dbReference type="InterPro" id="IPR029061">
    <property type="entry name" value="THDP-binding"/>
</dbReference>
<evidence type="ECO:0000256" key="4">
    <source>
        <dbReference type="ARBA" id="ARBA00011081"/>
    </source>
</evidence>
<dbReference type="PANTHER" id="PTHR43322:SF5">
    <property type="entry name" value="1-DEOXY-D-XYLULOSE-5-PHOSPHATE SYNTHASE, CHLOROPLASTIC"/>
    <property type="match status" value="1"/>
</dbReference>
<dbReference type="FunFam" id="3.40.50.920:FF:000014">
    <property type="entry name" value="1-deoxy-D-xylulose 5-phosphate synthase"/>
    <property type="match status" value="1"/>
</dbReference>
<evidence type="ECO:0000256" key="1">
    <source>
        <dbReference type="ARBA" id="ARBA00001946"/>
    </source>
</evidence>
<evidence type="ECO:0000256" key="13">
    <source>
        <dbReference type="SAM" id="MobiDB-lite"/>
    </source>
</evidence>
<comment type="pathway">
    <text evidence="3">Metabolic intermediate biosynthesis; 1-deoxy-D-xylulose 5-phosphate biosynthesis; 1-deoxy-D-xylulose 5-phosphate from D-glyceraldehyde 3-phosphate and pyruvate: step 1/1.</text>
</comment>
<feature type="domain" description="Transketolase-like pyrimidine-binding" evidence="15">
    <location>
        <begin position="838"/>
        <end position="1004"/>
    </location>
</feature>
<evidence type="ECO:0000256" key="5">
    <source>
        <dbReference type="ARBA" id="ARBA00011738"/>
    </source>
</evidence>
<gene>
    <name evidence="16" type="ORF">PFMALIP_04486</name>
</gene>
<evidence type="ECO:0000256" key="3">
    <source>
        <dbReference type="ARBA" id="ARBA00004980"/>
    </source>
</evidence>
<dbReference type="GO" id="GO:0008661">
    <property type="term" value="F:1-deoxy-D-xylulose-5-phosphate synthase activity"/>
    <property type="evidence" value="ECO:0007669"/>
    <property type="project" value="UniProtKB-EC"/>
</dbReference>
<evidence type="ECO:0000256" key="7">
    <source>
        <dbReference type="ARBA" id="ARBA00022679"/>
    </source>
</evidence>
<dbReference type="PANTHER" id="PTHR43322">
    <property type="entry name" value="1-D-DEOXYXYLULOSE 5-PHOSPHATE SYNTHASE-RELATED"/>
    <property type="match status" value="1"/>
</dbReference>
<comment type="subunit">
    <text evidence="5">Homodimer.</text>
</comment>
<keyword evidence="9" id="KW-0460">Magnesium</keyword>
<feature type="region of interest" description="Disordered" evidence="13">
    <location>
        <begin position="256"/>
        <end position="311"/>
    </location>
</feature>
<dbReference type="GO" id="GO:0046872">
    <property type="term" value="F:metal ion binding"/>
    <property type="evidence" value="ECO:0007669"/>
    <property type="project" value="UniProtKB-KW"/>
</dbReference>
<keyword evidence="10" id="KW-0784">Thiamine biosynthesis</keyword>
<feature type="transmembrane region" description="Helical" evidence="14">
    <location>
        <begin position="6"/>
        <end position="26"/>
    </location>
</feature>
<dbReference type="InterPro" id="IPR020826">
    <property type="entry name" value="Transketolase_BS"/>
</dbReference>
<dbReference type="GO" id="GO:0009228">
    <property type="term" value="P:thiamine biosynthetic process"/>
    <property type="evidence" value="ECO:0007669"/>
    <property type="project" value="UniProtKB-KW"/>
</dbReference>
<dbReference type="CDD" id="cd07033">
    <property type="entry name" value="TPP_PYR_DXS_TK_like"/>
    <property type="match status" value="1"/>
</dbReference>
<organism evidence="16 17">
    <name type="scientific">Plasmodium falciparum MaliPS096_E11</name>
    <dbReference type="NCBI Taxonomy" id="1036727"/>
    <lineage>
        <taxon>Eukaryota</taxon>
        <taxon>Sar</taxon>
        <taxon>Alveolata</taxon>
        <taxon>Apicomplexa</taxon>
        <taxon>Aconoidasida</taxon>
        <taxon>Haemosporida</taxon>
        <taxon>Plasmodiidae</taxon>
        <taxon>Plasmodium</taxon>
        <taxon>Plasmodium (Laverania)</taxon>
    </lineage>
</organism>
<dbReference type="InterPro" id="IPR005475">
    <property type="entry name" value="Transketolase-like_Pyr-bd"/>
</dbReference>
<keyword evidence="7" id="KW-0808">Transferase</keyword>
<evidence type="ECO:0000259" key="15">
    <source>
        <dbReference type="SMART" id="SM00861"/>
    </source>
</evidence>
<dbReference type="Pfam" id="PF13292">
    <property type="entry name" value="DXP_synthase_N"/>
    <property type="match status" value="2"/>
</dbReference>
<dbReference type="Pfam" id="PF02779">
    <property type="entry name" value="Transket_pyr"/>
    <property type="match status" value="1"/>
</dbReference>
<feature type="region of interest" description="Disordered" evidence="13">
    <location>
        <begin position="803"/>
        <end position="822"/>
    </location>
</feature>
<dbReference type="Proteomes" id="UP000030699">
    <property type="component" value="Unassembled WGS sequence"/>
</dbReference>
<dbReference type="OrthoDB" id="10266385at2759"/>
<keyword evidence="14" id="KW-1133">Transmembrane helix</keyword>
<reference evidence="16 17" key="2">
    <citation type="submission" date="2013-02" db="EMBL/GenBank/DDBJ databases">
        <title>The Genome Sequence of Plasmodium falciparum MaliPS096_E11.</title>
        <authorList>
            <consortium name="The Broad Institute Genome Sequencing Platform"/>
            <consortium name="The Broad Institute Genome Sequencing Center for Infectious Disease"/>
            <person name="Neafsey D."/>
            <person name="Cheeseman I."/>
            <person name="Volkman S."/>
            <person name="Adams J."/>
            <person name="Walker B."/>
            <person name="Young S.K."/>
            <person name="Zeng Q."/>
            <person name="Gargeya S."/>
            <person name="Fitzgerald M."/>
            <person name="Haas B."/>
            <person name="Abouelleil A."/>
            <person name="Alvarado L."/>
            <person name="Arachchi H.M."/>
            <person name="Berlin A.M."/>
            <person name="Chapman S.B."/>
            <person name="Dewar J."/>
            <person name="Goldberg J."/>
            <person name="Griggs A."/>
            <person name="Gujja S."/>
            <person name="Hansen M."/>
            <person name="Howarth C."/>
            <person name="Imamovic A."/>
            <person name="Larimer J."/>
            <person name="McCowan C."/>
            <person name="Murphy C."/>
            <person name="Neiman D."/>
            <person name="Pearson M."/>
            <person name="Priest M."/>
            <person name="Roberts A."/>
            <person name="Saif S."/>
            <person name="Shea T."/>
            <person name="Sisk P."/>
            <person name="Sykes S."/>
            <person name="Wortman J."/>
            <person name="Nusbaum C."/>
            <person name="Birren B."/>
        </authorList>
    </citation>
    <scope>NUCLEOTIDE SEQUENCE [LARGE SCALE GENOMIC DNA]</scope>
    <source>
        <strain evidence="16 17">MaliPS096_E11</strain>
    </source>
</reference>
<evidence type="ECO:0000256" key="10">
    <source>
        <dbReference type="ARBA" id="ARBA00022977"/>
    </source>
</evidence>
<proteinExistence type="inferred from homology"/>
<dbReference type="UniPathway" id="UPA00064">
    <property type="reaction ID" value="UER00091"/>
</dbReference>
<evidence type="ECO:0000256" key="2">
    <source>
        <dbReference type="ARBA" id="ARBA00001964"/>
    </source>
</evidence>
<keyword evidence="11" id="KW-0786">Thiamine pyrophosphate</keyword>
<dbReference type="SUPFAM" id="SSF52518">
    <property type="entry name" value="Thiamin diphosphate-binding fold (THDP-binding)"/>
    <property type="match status" value="2"/>
</dbReference>
<evidence type="ECO:0000256" key="11">
    <source>
        <dbReference type="ARBA" id="ARBA00023052"/>
    </source>
</evidence>